<evidence type="ECO:0000256" key="1">
    <source>
        <dbReference type="SAM" id="MobiDB-lite"/>
    </source>
</evidence>
<dbReference type="OrthoDB" id="10628543at2759"/>
<dbReference type="InterPro" id="IPR046347">
    <property type="entry name" value="bZIP_sf"/>
</dbReference>
<evidence type="ECO:0000259" key="2">
    <source>
        <dbReference type="PROSITE" id="PS50217"/>
    </source>
</evidence>
<dbReference type="CDD" id="cd14686">
    <property type="entry name" value="bZIP"/>
    <property type="match status" value="1"/>
</dbReference>
<name>A0A2V3IZC9_9FLOR</name>
<feature type="compositionally biased region" description="Low complexity" evidence="1">
    <location>
        <begin position="349"/>
        <end position="358"/>
    </location>
</feature>
<organism evidence="3 4">
    <name type="scientific">Gracilariopsis chorda</name>
    <dbReference type="NCBI Taxonomy" id="448386"/>
    <lineage>
        <taxon>Eukaryota</taxon>
        <taxon>Rhodophyta</taxon>
        <taxon>Florideophyceae</taxon>
        <taxon>Rhodymeniophycidae</taxon>
        <taxon>Gracilariales</taxon>
        <taxon>Gracilariaceae</taxon>
        <taxon>Gracilariopsis</taxon>
    </lineage>
</organism>
<dbReference type="EMBL" id="NBIV01000030">
    <property type="protein sequence ID" value="PXF47037.1"/>
    <property type="molecule type" value="Genomic_DNA"/>
</dbReference>
<accession>A0A2V3IZC9</accession>
<dbReference type="SUPFAM" id="SSF57959">
    <property type="entry name" value="Leucine zipper domain"/>
    <property type="match status" value="1"/>
</dbReference>
<evidence type="ECO:0000313" key="3">
    <source>
        <dbReference type="EMBL" id="PXF47037.1"/>
    </source>
</evidence>
<feature type="region of interest" description="Disordered" evidence="1">
    <location>
        <begin position="495"/>
        <end position="559"/>
    </location>
</feature>
<dbReference type="PROSITE" id="PS50217">
    <property type="entry name" value="BZIP"/>
    <property type="match status" value="1"/>
</dbReference>
<sequence length="595" mass="65224">MSSSPISAFPPPFPTADELARLISLVPSTPPSSFSPSLLSVLAEILAPCRLPGALDFLLNPDINPLSVLTSPINRHAACCSDVTVTAVEASDACPSDLDAHFNGIYAFIPAFNIADTQLGFGIRKCQMQCTGNTVFPRCGLAEQPSIFRFLRNDSAHVLLLVQDHVEPIIKFDYMRLLNGATRRRHFVAFSRSALRALHRSHSSFEPLQLAPHVVVFTSCTDRRHCTVCGNPPTAPPCFCVVNIPKPLHALDFDVMTPAMSAHLGSFEGLSSMNLCTQGVQVQSALMGSRMTITAHVDNHLLERLSRWAITEQLSNTPDNPLKDMLLSSSPCSRSTASHHSASAHEHSSSPTTSSADVSSVQLATTSLPQTFSSSQMTAILHTLGEAQVSTITTLHDGKLQNSNTVLNQRCQTHNITDLVSQPLQPNHDATIIPEQMEDVNQWQVNLFDLPLPLSATERYEKTPLQQPPPGVVDDQLQLTTLLVDDATDDSVRENATVPDDGSGRPKAVNIAPAGGIVPVDNSKSKEQEHKERKAEMRRQRNREAAQRSNLKRKMKNDTLKAELKRWHVKATELRNTELGLREENLRLRKMLSGG</sequence>
<reference evidence="3 4" key="1">
    <citation type="journal article" date="2018" name="Mol. Biol. Evol.">
        <title>Analysis of the draft genome of the red seaweed Gracilariopsis chorda provides insights into genome size evolution in Rhodophyta.</title>
        <authorList>
            <person name="Lee J."/>
            <person name="Yang E.C."/>
            <person name="Graf L."/>
            <person name="Yang J.H."/>
            <person name="Qiu H."/>
            <person name="Zel Zion U."/>
            <person name="Chan C.X."/>
            <person name="Stephens T.G."/>
            <person name="Weber A.P.M."/>
            <person name="Boo G.H."/>
            <person name="Boo S.M."/>
            <person name="Kim K.M."/>
            <person name="Shin Y."/>
            <person name="Jung M."/>
            <person name="Lee S.J."/>
            <person name="Yim H.S."/>
            <person name="Lee J.H."/>
            <person name="Bhattacharya D."/>
            <person name="Yoon H.S."/>
        </authorList>
    </citation>
    <scope>NUCLEOTIDE SEQUENCE [LARGE SCALE GENOMIC DNA]</scope>
    <source>
        <strain evidence="3 4">SKKU-2015</strain>
        <tissue evidence="3">Whole body</tissue>
    </source>
</reference>
<gene>
    <name evidence="3" type="ORF">BWQ96_03227</name>
</gene>
<feature type="compositionally biased region" description="Basic and acidic residues" evidence="1">
    <location>
        <begin position="523"/>
        <end position="546"/>
    </location>
</feature>
<dbReference type="InterPro" id="IPR004827">
    <property type="entry name" value="bZIP"/>
</dbReference>
<proteinExistence type="predicted"/>
<dbReference type="AlphaFoldDB" id="A0A2V3IZC9"/>
<comment type="caution">
    <text evidence="3">The sequence shown here is derived from an EMBL/GenBank/DDBJ whole genome shotgun (WGS) entry which is preliminary data.</text>
</comment>
<feature type="region of interest" description="Disordered" evidence="1">
    <location>
        <begin position="319"/>
        <end position="358"/>
    </location>
</feature>
<dbReference type="GO" id="GO:0003700">
    <property type="term" value="F:DNA-binding transcription factor activity"/>
    <property type="evidence" value="ECO:0007669"/>
    <property type="project" value="InterPro"/>
</dbReference>
<keyword evidence="4" id="KW-1185">Reference proteome</keyword>
<protein>
    <recommendedName>
        <fullName evidence="2">BZIP domain-containing protein</fullName>
    </recommendedName>
</protein>
<dbReference type="Proteomes" id="UP000247409">
    <property type="component" value="Unassembled WGS sequence"/>
</dbReference>
<evidence type="ECO:0000313" key="4">
    <source>
        <dbReference type="Proteomes" id="UP000247409"/>
    </source>
</evidence>
<feature type="domain" description="BZIP" evidence="2">
    <location>
        <begin position="532"/>
        <end position="592"/>
    </location>
</feature>